<name>A0ABU2Y552_9FLAO</name>
<proteinExistence type="inferred from homology"/>
<evidence type="ECO:0000256" key="5">
    <source>
        <dbReference type="ARBA" id="ARBA00023077"/>
    </source>
</evidence>
<feature type="domain" description="TonB-dependent receptor-like beta-barrel" evidence="10">
    <location>
        <begin position="333"/>
        <end position="678"/>
    </location>
</feature>
<evidence type="ECO:0000256" key="6">
    <source>
        <dbReference type="ARBA" id="ARBA00023136"/>
    </source>
</evidence>
<evidence type="ECO:0000259" key="10">
    <source>
        <dbReference type="Pfam" id="PF00593"/>
    </source>
</evidence>
<comment type="subcellular location">
    <subcellularLocation>
        <location evidence="1">Cell outer membrane</location>
        <topology evidence="1">Multi-pass membrane protein</topology>
    </subcellularLocation>
</comment>
<dbReference type="SUPFAM" id="SSF56935">
    <property type="entry name" value="Porins"/>
    <property type="match status" value="1"/>
</dbReference>
<comment type="similarity">
    <text evidence="8">Belongs to the TonB-dependent receptor family.</text>
</comment>
<organism evidence="12 13">
    <name type="scientific">Urechidicola vernalis</name>
    <dbReference type="NCBI Taxonomy" id="3075600"/>
    <lineage>
        <taxon>Bacteria</taxon>
        <taxon>Pseudomonadati</taxon>
        <taxon>Bacteroidota</taxon>
        <taxon>Flavobacteriia</taxon>
        <taxon>Flavobacteriales</taxon>
        <taxon>Flavobacteriaceae</taxon>
        <taxon>Urechidicola</taxon>
    </lineage>
</organism>
<feature type="signal peptide" evidence="9">
    <location>
        <begin position="1"/>
        <end position="19"/>
    </location>
</feature>
<dbReference type="InterPro" id="IPR039426">
    <property type="entry name" value="TonB-dep_rcpt-like"/>
</dbReference>
<dbReference type="PANTHER" id="PTHR30069:SF57">
    <property type="entry name" value="TONB-DEPENDENT RECEPTOR"/>
    <property type="match status" value="1"/>
</dbReference>
<keyword evidence="12" id="KW-0675">Receptor</keyword>
<dbReference type="PANTHER" id="PTHR30069">
    <property type="entry name" value="TONB-DEPENDENT OUTER MEMBRANE RECEPTOR"/>
    <property type="match status" value="1"/>
</dbReference>
<evidence type="ECO:0000256" key="2">
    <source>
        <dbReference type="ARBA" id="ARBA00022448"/>
    </source>
</evidence>
<dbReference type="InterPro" id="IPR008969">
    <property type="entry name" value="CarboxyPept-like_regulatory"/>
</dbReference>
<evidence type="ECO:0000256" key="4">
    <source>
        <dbReference type="ARBA" id="ARBA00022692"/>
    </source>
</evidence>
<dbReference type="SUPFAM" id="SSF49464">
    <property type="entry name" value="Carboxypeptidase regulatory domain-like"/>
    <property type="match status" value="1"/>
</dbReference>
<feature type="chain" id="PRO_5046865217" evidence="9">
    <location>
        <begin position="20"/>
        <end position="800"/>
    </location>
</feature>
<evidence type="ECO:0000256" key="3">
    <source>
        <dbReference type="ARBA" id="ARBA00022452"/>
    </source>
</evidence>
<dbReference type="Gene3D" id="2.60.40.1120">
    <property type="entry name" value="Carboxypeptidase-like, regulatory domain"/>
    <property type="match status" value="1"/>
</dbReference>
<comment type="caution">
    <text evidence="12">The sequence shown here is derived from an EMBL/GenBank/DDBJ whole genome shotgun (WGS) entry which is preliminary data.</text>
</comment>
<evidence type="ECO:0000259" key="11">
    <source>
        <dbReference type="Pfam" id="PF07715"/>
    </source>
</evidence>
<dbReference type="InterPro" id="IPR037066">
    <property type="entry name" value="Plug_dom_sf"/>
</dbReference>
<evidence type="ECO:0000256" key="7">
    <source>
        <dbReference type="ARBA" id="ARBA00023237"/>
    </source>
</evidence>
<dbReference type="InterPro" id="IPR000531">
    <property type="entry name" value="Beta-barrel_TonB"/>
</dbReference>
<evidence type="ECO:0000313" key="13">
    <source>
        <dbReference type="Proteomes" id="UP001252186"/>
    </source>
</evidence>
<keyword evidence="6 8" id="KW-0472">Membrane</keyword>
<feature type="domain" description="TonB-dependent receptor plug" evidence="11">
    <location>
        <begin position="121"/>
        <end position="223"/>
    </location>
</feature>
<dbReference type="Gene3D" id="2.40.170.20">
    <property type="entry name" value="TonB-dependent receptor, beta-barrel domain"/>
    <property type="match status" value="1"/>
</dbReference>
<sequence>MRFITITLLLILSITNVAGQTGAISGRVFDELNNEPIPFANIIIENSDLGSVTDDQGNYTITNLKPGTYNLYASFIGFKRELKQEILVFASKTTTIDFALIKDEALLDEVVLQTSPFKRQTSSPVSKNRISASEIYRNPGGNRDISKVVQVLPGVATTISFRNDIIVRGGAPNENRFFLDGIEVPNINHFATQGASGGPVGMINVNLIKNVDFYAGAFPANRGNTMSSVMEFEQISGNKDKLSGTFNIGSSDIGITLDGPTGENSSFIFSARRSYLQFLFEALKLPFSPTYNDFQYKHDFKIDDKNELTILGLAAIDEFVLNEDVNDGVTDEDDINRNNYILANIPINNQWNYTIGANWKHYSKNSNQSFIISRNHLNNEAIKYLDNLEDPNNLLLDYNSQEIENKLRFEHNFRSNGWKWNVGTGIEFIKYTNATFQKTEINGSVETIDFNSELNFSKYALFAQTTKSFLDDRLALTFGIRTDFNSYSDDMSNPLEQISPRLSASYAFNPKWVLGFNVGRYYQLPAYTVMGFRDNNGFLVNKENDISHISSDHVVTGIEFKPTNYSKISLEGFYKKYSDYPFLLNDEISLANLGGDFGVIGNEPANSTSKGRSYGVELLLQQKLSSTVYGLISYTWVTSEFQDKNNIYVPSSWDNGHILNIVAGKKLAKNWEIGAKFRLLGGAPYTPFDIELSSQKEIWDVTQRGINDWDLLNSERTGLLHQMDVRVDKKWYFNKWWLNAYLDIQNIYNSETDVPPYLDVRRDSQGSPIENPNNPNAYDTYLIDDSSGNVLPSIGIMVGF</sequence>
<evidence type="ECO:0000256" key="9">
    <source>
        <dbReference type="SAM" id="SignalP"/>
    </source>
</evidence>
<reference evidence="12 13" key="1">
    <citation type="submission" date="2023-09" db="EMBL/GenBank/DDBJ databases">
        <authorList>
            <person name="Rey-Velasco X."/>
        </authorList>
    </citation>
    <scope>NUCLEOTIDE SEQUENCE [LARGE SCALE GENOMIC DNA]</scope>
    <source>
        <strain evidence="12 13">P050</strain>
    </source>
</reference>
<keyword evidence="5 8" id="KW-0798">TonB box</keyword>
<dbReference type="Pfam" id="PF00593">
    <property type="entry name" value="TonB_dep_Rec_b-barrel"/>
    <property type="match status" value="1"/>
</dbReference>
<dbReference type="Gene3D" id="2.170.130.10">
    <property type="entry name" value="TonB-dependent receptor, plug domain"/>
    <property type="match status" value="1"/>
</dbReference>
<dbReference type="Pfam" id="PF07715">
    <property type="entry name" value="Plug"/>
    <property type="match status" value="1"/>
</dbReference>
<accession>A0ABU2Y552</accession>
<protein>
    <submittedName>
        <fullName evidence="12">TonB-dependent receptor</fullName>
    </submittedName>
</protein>
<evidence type="ECO:0000256" key="1">
    <source>
        <dbReference type="ARBA" id="ARBA00004571"/>
    </source>
</evidence>
<dbReference type="RefSeq" id="WP_311592260.1">
    <property type="nucleotide sequence ID" value="NZ_JAVRHV010000001.1"/>
</dbReference>
<keyword evidence="13" id="KW-1185">Reference proteome</keyword>
<dbReference type="InterPro" id="IPR036942">
    <property type="entry name" value="Beta-barrel_TonB_sf"/>
</dbReference>
<dbReference type="Pfam" id="PF13715">
    <property type="entry name" value="CarbopepD_reg_2"/>
    <property type="match status" value="1"/>
</dbReference>
<keyword evidence="2" id="KW-0813">Transport</keyword>
<dbReference type="InterPro" id="IPR012910">
    <property type="entry name" value="Plug_dom"/>
</dbReference>
<keyword evidence="9" id="KW-0732">Signal</keyword>
<keyword evidence="4" id="KW-0812">Transmembrane</keyword>
<keyword evidence="3" id="KW-1134">Transmembrane beta strand</keyword>
<dbReference type="Proteomes" id="UP001252186">
    <property type="component" value="Unassembled WGS sequence"/>
</dbReference>
<keyword evidence="7" id="KW-0998">Cell outer membrane</keyword>
<gene>
    <name evidence="12" type="ORF">RM519_03995</name>
</gene>
<dbReference type="EMBL" id="JAVRHV010000001">
    <property type="protein sequence ID" value="MDT0552400.1"/>
    <property type="molecule type" value="Genomic_DNA"/>
</dbReference>
<evidence type="ECO:0000313" key="12">
    <source>
        <dbReference type="EMBL" id="MDT0552400.1"/>
    </source>
</evidence>
<evidence type="ECO:0000256" key="8">
    <source>
        <dbReference type="RuleBase" id="RU003357"/>
    </source>
</evidence>